<keyword evidence="1" id="KW-0812">Transmembrane</keyword>
<protein>
    <submittedName>
        <fullName evidence="2">T26-10p</fullName>
    </submittedName>
</protein>
<accession>D6MY33</accession>
<proteinExistence type="predicted"/>
<dbReference type="EMBL" id="GU056179">
    <property type="protein sequence ID" value="ADF80234.1"/>
    <property type="molecule type" value="Genomic_DNA"/>
</dbReference>
<gene>
    <name evidence="2" type="ORF">t26-10</name>
</gene>
<dbReference type="RefSeq" id="WP_013088000.1">
    <property type="nucleotide sequence ID" value="NC_014116.1"/>
</dbReference>
<keyword evidence="2" id="KW-0614">Plasmid</keyword>
<dbReference type="SUPFAM" id="SSF49265">
    <property type="entry name" value="Fibronectin type III"/>
    <property type="match status" value="1"/>
</dbReference>
<keyword evidence="1" id="KW-0472">Membrane</keyword>
<organism evidence="2">
    <name type="scientific">Thermococcus sp. 26/2</name>
    <dbReference type="NCBI Taxonomy" id="758583"/>
    <lineage>
        <taxon>Archaea</taxon>
        <taxon>Methanobacteriati</taxon>
        <taxon>Methanobacteriota</taxon>
        <taxon>Thermococci</taxon>
        <taxon>Thermococcales</taxon>
        <taxon>Thermococcaceae</taxon>
        <taxon>Thermococcus</taxon>
    </lineage>
</organism>
<geneLocation type="plasmid" evidence="2">
    <name>pT26-2</name>
</geneLocation>
<dbReference type="InterPro" id="IPR036116">
    <property type="entry name" value="FN3_sf"/>
</dbReference>
<sequence>MRKKERQLITIGLVVLFAAIAWWAYNGHASPGVVLNLGDNSTNTTETYQLAVSDLSATVDQATGHVLVAFKLTNEEHFNISSVQVLHALNVADPNNATYTALNATAENGTYKAEIPSKFGDAVYYKVKVVYDGNKTLESEVQSITVKDTTAPTLNSVSIDYNSTALTFAISFNATDNDQIAKYYVYWADLGTSNTVSNTTTFTAINATTSPVTIANLTEGNYYAFYFKVEDLSGNKAMLYNETAPLVIQANSSATWPQVYPEAVNQSSS</sequence>
<reference evidence="2" key="1">
    <citation type="journal article" date="2010" name="Nucleic Acids Res.">
        <title>Two novel families of plasmids from hyperthermophilic archaea encoding new families of replication proteins.</title>
        <authorList>
            <person name="Soler N."/>
            <person name="Marguet E."/>
            <person name="Cortez D."/>
            <person name="Desnoues N."/>
            <person name="Keller J."/>
            <person name="van Tilbeurgh H."/>
            <person name="Sezonov G."/>
            <person name="Forterre P."/>
        </authorList>
    </citation>
    <scope>NUCLEOTIDE SEQUENCE</scope>
    <source>
        <strain evidence="2">26/2</strain>
        <plasmid evidence="2">pT26-2</plasmid>
    </source>
</reference>
<evidence type="ECO:0000313" key="2">
    <source>
        <dbReference type="EMBL" id="ADF80234.1"/>
    </source>
</evidence>
<dbReference type="AlphaFoldDB" id="D6MY33"/>
<evidence type="ECO:0000256" key="1">
    <source>
        <dbReference type="SAM" id="Phobius"/>
    </source>
</evidence>
<keyword evidence="1" id="KW-1133">Transmembrane helix</keyword>
<name>D6MY33_9EURY</name>
<feature type="transmembrane region" description="Helical" evidence="1">
    <location>
        <begin position="7"/>
        <end position="25"/>
    </location>
</feature>